<dbReference type="SUPFAM" id="SSF51735">
    <property type="entry name" value="NAD(P)-binding Rossmann-fold domains"/>
    <property type="match status" value="1"/>
</dbReference>
<dbReference type="EMBL" id="CP012673">
    <property type="protein sequence ID" value="AUX42505.1"/>
    <property type="molecule type" value="Genomic_DNA"/>
</dbReference>
<dbReference type="PANTHER" id="PTHR43162">
    <property type="match status" value="1"/>
</dbReference>
<dbReference type="AlphaFoldDB" id="A0A2L0ET97"/>
<dbReference type="InterPro" id="IPR016040">
    <property type="entry name" value="NAD(P)-bd_dom"/>
</dbReference>
<dbReference type="Gene3D" id="3.90.25.10">
    <property type="entry name" value="UDP-galactose 4-epimerase, domain 1"/>
    <property type="match status" value="1"/>
</dbReference>
<dbReference type="OrthoDB" id="267890at2"/>
<organism evidence="2 3">
    <name type="scientific">Sorangium cellulosum</name>
    <name type="common">Polyangium cellulosum</name>
    <dbReference type="NCBI Taxonomy" id="56"/>
    <lineage>
        <taxon>Bacteria</taxon>
        <taxon>Pseudomonadati</taxon>
        <taxon>Myxococcota</taxon>
        <taxon>Polyangia</taxon>
        <taxon>Polyangiales</taxon>
        <taxon>Polyangiaceae</taxon>
        <taxon>Sorangium</taxon>
    </lineage>
</organism>
<dbReference type="PANTHER" id="PTHR43162:SF1">
    <property type="entry name" value="PRESTALK A DIFFERENTIATION PROTEIN A"/>
    <property type="match status" value="1"/>
</dbReference>
<feature type="domain" description="NAD(P)-binding" evidence="1">
    <location>
        <begin position="6"/>
        <end position="181"/>
    </location>
</feature>
<gene>
    <name evidence="2" type="ORF">SOCE26_039380</name>
</gene>
<dbReference type="Pfam" id="PF13460">
    <property type="entry name" value="NAD_binding_10"/>
    <property type="match status" value="1"/>
</dbReference>
<evidence type="ECO:0000313" key="2">
    <source>
        <dbReference type="EMBL" id="AUX42505.1"/>
    </source>
</evidence>
<dbReference type="InterPro" id="IPR036291">
    <property type="entry name" value="NAD(P)-bd_dom_sf"/>
</dbReference>
<dbReference type="Gene3D" id="3.40.50.720">
    <property type="entry name" value="NAD(P)-binding Rossmann-like Domain"/>
    <property type="match status" value="1"/>
</dbReference>
<name>A0A2L0ET97_SORCE</name>
<protein>
    <recommendedName>
        <fullName evidence="1">NAD(P)-binding domain-containing protein</fullName>
    </recommendedName>
</protein>
<reference evidence="2 3" key="1">
    <citation type="submission" date="2015-09" db="EMBL/GenBank/DDBJ databases">
        <title>Sorangium comparison.</title>
        <authorList>
            <person name="Zaburannyi N."/>
            <person name="Bunk B."/>
            <person name="Overmann J."/>
            <person name="Mueller R."/>
        </authorList>
    </citation>
    <scope>NUCLEOTIDE SEQUENCE [LARGE SCALE GENOMIC DNA]</scope>
    <source>
        <strain evidence="2 3">So ce26</strain>
    </source>
</reference>
<dbReference type="Proteomes" id="UP000238348">
    <property type="component" value="Chromosome"/>
</dbReference>
<accession>A0A2L0ET97</accession>
<dbReference type="RefSeq" id="WP_159397085.1">
    <property type="nucleotide sequence ID" value="NZ_CP012673.1"/>
</dbReference>
<evidence type="ECO:0000313" key="3">
    <source>
        <dbReference type="Proteomes" id="UP000238348"/>
    </source>
</evidence>
<evidence type="ECO:0000259" key="1">
    <source>
        <dbReference type="Pfam" id="PF13460"/>
    </source>
</evidence>
<dbReference type="InterPro" id="IPR051604">
    <property type="entry name" value="Ergot_Alk_Oxidoreductase"/>
</dbReference>
<proteinExistence type="predicted"/>
<sequence>MILVAGATGTIGRALVPQLLTARADVRVLTRDAARARALWGSDVEVARGDFTDAPSLGRSLEGVARVFLLTAPGPTVAEHDRAMAAAVMDSRVEQIVKLSAYGAEQKELTASSWHRAGEEAVIATGRRYTLLRPAGFHSNVLAWAANVRAGAPIEISTGSGKHALVDPRDVAAVAARALTSSDHDGRAYTLTGPVGLDAHEQVAILAEALGRPIAAEDVTVEHAAAKMRAAGAPEVFVAAVLEGLRFLRDGRASAPTDDVAAVLGRPPRPFAAWVRDHLDAFR</sequence>